<evidence type="ECO:0000256" key="2">
    <source>
        <dbReference type="ARBA" id="ARBA00006521"/>
    </source>
</evidence>
<dbReference type="OrthoDB" id="8612at2157"/>
<dbReference type="SMART" id="SM00987">
    <property type="entry name" value="UreE_C"/>
    <property type="match status" value="1"/>
</dbReference>
<evidence type="ECO:0000313" key="14">
    <source>
        <dbReference type="Proteomes" id="UP000017840"/>
    </source>
</evidence>
<dbReference type="Pfam" id="PF03167">
    <property type="entry name" value="UDG"/>
    <property type="match status" value="1"/>
</dbReference>
<evidence type="ECO:0000256" key="10">
    <source>
        <dbReference type="ARBA" id="ARBA00023014"/>
    </source>
</evidence>
<protein>
    <recommendedName>
        <fullName evidence="4">Type-4 uracil-DNA glycosylase</fullName>
        <ecNumber evidence="3">3.2.2.27</ecNumber>
    </recommendedName>
</protein>
<dbReference type="SUPFAM" id="SSF52141">
    <property type="entry name" value="Uracil-DNA glycosylase-like"/>
    <property type="match status" value="1"/>
</dbReference>
<dbReference type="InterPro" id="IPR005273">
    <property type="entry name" value="Ura-DNA_glyco_family4"/>
</dbReference>
<feature type="domain" description="Uracil-DNA glycosylase-like" evidence="12">
    <location>
        <begin position="29"/>
        <end position="175"/>
    </location>
</feature>
<evidence type="ECO:0000256" key="9">
    <source>
        <dbReference type="ARBA" id="ARBA00023004"/>
    </source>
</evidence>
<dbReference type="CDD" id="cd10030">
    <property type="entry name" value="UDG-F4_TTUDGA_SPO1dp_like"/>
    <property type="match status" value="1"/>
</dbReference>
<comment type="catalytic activity">
    <reaction evidence="1">
        <text>Hydrolyzes single-stranded DNA or mismatched double-stranded DNA and polynucleotides, releasing free uracil.</text>
        <dbReference type="EC" id="3.2.2.27"/>
    </reaction>
</comment>
<evidence type="ECO:0000256" key="7">
    <source>
        <dbReference type="ARBA" id="ARBA00022763"/>
    </source>
</evidence>
<dbReference type="GO" id="GO:0046872">
    <property type="term" value="F:metal ion binding"/>
    <property type="evidence" value="ECO:0007669"/>
    <property type="project" value="UniProtKB-KW"/>
</dbReference>
<dbReference type="Proteomes" id="UP000017840">
    <property type="component" value="Unassembled WGS sequence"/>
</dbReference>
<accession>V4HGX2</accession>
<dbReference type="STRING" id="1324957.K933_00317"/>
<evidence type="ECO:0000256" key="4">
    <source>
        <dbReference type="ARBA" id="ARBA00019403"/>
    </source>
</evidence>
<name>V4HGX2_9EURY</name>
<dbReference type="EC" id="3.2.2.27" evidence="3"/>
<proteinExistence type="inferred from homology"/>
<keyword evidence="7" id="KW-0227">DNA damage</keyword>
<dbReference type="GO" id="GO:0006281">
    <property type="term" value="P:DNA repair"/>
    <property type="evidence" value="ECO:0007669"/>
    <property type="project" value="UniProtKB-KW"/>
</dbReference>
<dbReference type="NCBIfam" id="TIGR00758">
    <property type="entry name" value="UDG_fam4"/>
    <property type="match status" value="1"/>
</dbReference>
<evidence type="ECO:0000259" key="12">
    <source>
        <dbReference type="SMART" id="SM00986"/>
    </source>
</evidence>
<dbReference type="RefSeq" id="WP_023392664.1">
    <property type="nucleotide sequence ID" value="NZ_ASGZ01000002.1"/>
</dbReference>
<dbReference type="GO" id="GO:0004844">
    <property type="term" value="F:uracil DNA N-glycosylase activity"/>
    <property type="evidence" value="ECO:0007669"/>
    <property type="project" value="UniProtKB-EC"/>
</dbReference>
<dbReference type="GO" id="GO:0051539">
    <property type="term" value="F:4 iron, 4 sulfur cluster binding"/>
    <property type="evidence" value="ECO:0007669"/>
    <property type="project" value="UniProtKB-KW"/>
</dbReference>
<dbReference type="InterPro" id="IPR036895">
    <property type="entry name" value="Uracil-DNA_glycosylase-like_sf"/>
</dbReference>
<evidence type="ECO:0000256" key="6">
    <source>
        <dbReference type="ARBA" id="ARBA00022723"/>
    </source>
</evidence>
<comment type="caution">
    <text evidence="13">The sequence shown here is derived from an EMBL/GenBank/DDBJ whole genome shotgun (WGS) entry which is preliminary data.</text>
</comment>
<keyword evidence="9" id="KW-0408">Iron</keyword>
<dbReference type="eggNOG" id="arCOG00905">
    <property type="taxonomic scope" value="Archaea"/>
</dbReference>
<evidence type="ECO:0000256" key="5">
    <source>
        <dbReference type="ARBA" id="ARBA00022485"/>
    </source>
</evidence>
<keyword evidence="8" id="KW-0378">Hydrolase</keyword>
<sequence length="182" mass="19724">MDADSFEAAYEDALADVPDEQFDRSRFVPGVGPDDADVMLVGEAPGADEVEAGEPFVGSAGGRLDAALDDAGVDRADLYVTNLVKVRPPENRDPHRAEIDAWLPVLDAEIRRVDPDLVVPLGSFATEELLDGDAKISEVHGERFEREGYDVVPAYHPAATFYSDEAKEAFAADVETVFGRDE</sequence>
<keyword evidence="6" id="KW-0479">Metal-binding</keyword>
<dbReference type="Gene3D" id="3.40.470.10">
    <property type="entry name" value="Uracil-DNA glycosylase-like domain"/>
    <property type="match status" value="1"/>
</dbReference>
<evidence type="ECO:0000256" key="1">
    <source>
        <dbReference type="ARBA" id="ARBA00001400"/>
    </source>
</evidence>
<evidence type="ECO:0000313" key="13">
    <source>
        <dbReference type="EMBL" id="ESP89960.1"/>
    </source>
</evidence>
<evidence type="ECO:0000256" key="8">
    <source>
        <dbReference type="ARBA" id="ARBA00022801"/>
    </source>
</evidence>
<keyword evidence="10" id="KW-0411">Iron-sulfur</keyword>
<dbReference type="SMART" id="SM00986">
    <property type="entry name" value="UDG"/>
    <property type="match status" value="1"/>
</dbReference>
<gene>
    <name evidence="13" type="ORF">K933_00317</name>
</gene>
<keyword evidence="5" id="KW-0004">4Fe-4S</keyword>
<comment type="similarity">
    <text evidence="2">Belongs to the uracil-DNA glycosylase (UDG) superfamily. Type 4 (UDGa) family.</text>
</comment>
<organism evidence="13 14">
    <name type="scientific">Candidatus Halobonum tyrrellensis G22</name>
    <dbReference type="NCBI Taxonomy" id="1324957"/>
    <lineage>
        <taxon>Archaea</taxon>
        <taxon>Methanobacteriati</taxon>
        <taxon>Methanobacteriota</taxon>
        <taxon>Stenosarchaea group</taxon>
        <taxon>Halobacteria</taxon>
        <taxon>Halobacteriales</taxon>
        <taxon>Haloferacaceae</taxon>
        <taxon>Candidatus Halobonum</taxon>
    </lineage>
</organism>
<keyword evidence="14" id="KW-1185">Reference proteome</keyword>
<dbReference type="PANTHER" id="PTHR33693">
    <property type="entry name" value="TYPE-5 URACIL-DNA GLYCOSYLASE"/>
    <property type="match status" value="1"/>
</dbReference>
<dbReference type="InterPro" id="IPR051536">
    <property type="entry name" value="UDG_Type-4/5"/>
</dbReference>
<dbReference type="AlphaFoldDB" id="V4HGX2"/>
<evidence type="ECO:0000256" key="11">
    <source>
        <dbReference type="ARBA" id="ARBA00023204"/>
    </source>
</evidence>
<reference evidence="13 14" key="1">
    <citation type="journal article" date="2013" name="Genome Announc.">
        <title>Draft Genome Sequence of 'Candidatus Halobonum tyrrellensis' Strain G22, Isolated from the Hypersaline Waters of Lake Tyrrell, Australia.</title>
        <authorList>
            <person name="Ugalde J.A."/>
            <person name="Narasingarao P."/>
            <person name="Kuo S."/>
            <person name="Podell S."/>
            <person name="Allen E.E."/>
        </authorList>
    </citation>
    <scope>NUCLEOTIDE SEQUENCE [LARGE SCALE GENOMIC DNA]</scope>
    <source>
        <strain evidence="13 14">G22</strain>
    </source>
</reference>
<dbReference type="InterPro" id="IPR005122">
    <property type="entry name" value="Uracil-DNA_glycosylase-like"/>
</dbReference>
<evidence type="ECO:0000256" key="3">
    <source>
        <dbReference type="ARBA" id="ARBA00012030"/>
    </source>
</evidence>
<dbReference type="EMBL" id="ASGZ01000002">
    <property type="protein sequence ID" value="ESP89960.1"/>
    <property type="molecule type" value="Genomic_DNA"/>
</dbReference>
<dbReference type="PATRIC" id="fig|1324957.4.peg.65"/>
<keyword evidence="11" id="KW-0234">DNA repair</keyword>
<dbReference type="PANTHER" id="PTHR33693:SF1">
    <property type="entry name" value="TYPE-4 URACIL-DNA GLYCOSYLASE"/>
    <property type="match status" value="1"/>
</dbReference>